<dbReference type="OrthoDB" id="822318at2"/>
<evidence type="ECO:0000313" key="1">
    <source>
        <dbReference type="EMBL" id="PSL05654.1"/>
    </source>
</evidence>
<keyword evidence="1" id="KW-0418">Kinase</keyword>
<dbReference type="RefSeq" id="WP_106566708.1">
    <property type="nucleotide sequence ID" value="NZ_PYGF01000003.1"/>
</dbReference>
<dbReference type="AlphaFoldDB" id="A0A2P8E841"/>
<dbReference type="SUPFAM" id="SSF52540">
    <property type="entry name" value="P-loop containing nucleoside triphosphate hydrolases"/>
    <property type="match status" value="1"/>
</dbReference>
<dbReference type="GO" id="GO:0016301">
    <property type="term" value="F:kinase activity"/>
    <property type="evidence" value="ECO:0007669"/>
    <property type="project" value="UniProtKB-KW"/>
</dbReference>
<reference evidence="1 2" key="1">
    <citation type="submission" date="2018-03" db="EMBL/GenBank/DDBJ databases">
        <title>Genomic Encyclopedia of Archaeal and Bacterial Type Strains, Phase II (KMG-II): from individual species to whole genera.</title>
        <authorList>
            <person name="Goeker M."/>
        </authorList>
    </citation>
    <scope>NUCLEOTIDE SEQUENCE [LARGE SCALE GENOMIC DNA]</scope>
    <source>
        <strain evidence="1 2">DSM 28057</strain>
    </source>
</reference>
<dbReference type="Gene3D" id="3.40.50.300">
    <property type="entry name" value="P-loop containing nucleotide triphosphate hydrolases"/>
    <property type="match status" value="1"/>
</dbReference>
<keyword evidence="1" id="KW-0808">Transferase</keyword>
<dbReference type="Proteomes" id="UP000240708">
    <property type="component" value="Unassembled WGS sequence"/>
</dbReference>
<organism evidence="1 2">
    <name type="scientific">Cecembia rubra</name>
    <dbReference type="NCBI Taxonomy" id="1485585"/>
    <lineage>
        <taxon>Bacteria</taxon>
        <taxon>Pseudomonadati</taxon>
        <taxon>Bacteroidota</taxon>
        <taxon>Cytophagia</taxon>
        <taxon>Cytophagales</taxon>
        <taxon>Cyclobacteriaceae</taxon>
        <taxon>Cecembia</taxon>
    </lineage>
</organism>
<name>A0A2P8E841_9BACT</name>
<keyword evidence="2" id="KW-1185">Reference proteome</keyword>
<accession>A0A2P8E841</accession>
<protein>
    <submittedName>
        <fullName evidence="1">Putative kinase</fullName>
    </submittedName>
</protein>
<comment type="caution">
    <text evidence="1">The sequence shown here is derived from an EMBL/GenBank/DDBJ whole genome shotgun (WGS) entry which is preliminary data.</text>
</comment>
<proteinExistence type="predicted"/>
<dbReference type="InterPro" id="IPR027417">
    <property type="entry name" value="P-loop_NTPase"/>
</dbReference>
<gene>
    <name evidence="1" type="ORF">CLV48_103169</name>
</gene>
<sequence>MNSIIFVSGIPGAGKSTFIWKRYFDRGKYYILDMAAESMRRFGDLEPLKDENYGEKRLSIINKMVDKGIFALFDGKDLVVEYNIIGEDQDEFLDLLQKANQLGFRTELISLAVELEEAERRKKLAGEAYFFSEELVSDMWMVLENILENYHLNIQLEEIASFKWQNVKVQLFKKQAGEECVYFFLEEGEHYLGFKSIEDYQNEELGDHMLLYPNCGDALHAMMSRYGFENFFLLSMSEEFKPVLEQYLSKQKDISLWKLFLN</sequence>
<dbReference type="EMBL" id="PYGF01000003">
    <property type="protein sequence ID" value="PSL05654.1"/>
    <property type="molecule type" value="Genomic_DNA"/>
</dbReference>
<evidence type="ECO:0000313" key="2">
    <source>
        <dbReference type="Proteomes" id="UP000240708"/>
    </source>
</evidence>